<name>A0ABQ5YLS6_9BURK</name>
<protein>
    <submittedName>
        <fullName evidence="6">Transcriptional regulator</fullName>
    </submittedName>
</protein>
<dbReference type="SUPFAM" id="SSF46689">
    <property type="entry name" value="Homeodomain-like"/>
    <property type="match status" value="1"/>
</dbReference>
<dbReference type="InterPro" id="IPR009057">
    <property type="entry name" value="Homeodomain-like_sf"/>
</dbReference>
<dbReference type="RefSeq" id="WP_284279377.1">
    <property type="nucleotide sequence ID" value="NZ_BSOJ01000002.1"/>
</dbReference>
<organism evidence="6 7">
    <name type="scientific">Limnobacter litoralis</name>
    <dbReference type="NCBI Taxonomy" id="481366"/>
    <lineage>
        <taxon>Bacteria</taxon>
        <taxon>Pseudomonadati</taxon>
        <taxon>Pseudomonadota</taxon>
        <taxon>Betaproteobacteria</taxon>
        <taxon>Burkholderiales</taxon>
        <taxon>Burkholderiaceae</taxon>
        <taxon>Limnobacter</taxon>
    </lineage>
</organism>
<comment type="caution">
    <text evidence="6">The sequence shown here is derived from an EMBL/GenBank/DDBJ whole genome shotgun (WGS) entry which is preliminary data.</text>
</comment>
<dbReference type="PANTHER" id="PTHR30055">
    <property type="entry name" value="HTH-TYPE TRANSCRIPTIONAL REGULATOR RUTR"/>
    <property type="match status" value="1"/>
</dbReference>
<dbReference type="InterPro" id="IPR001647">
    <property type="entry name" value="HTH_TetR"/>
</dbReference>
<keyword evidence="7" id="KW-1185">Reference proteome</keyword>
<evidence type="ECO:0000259" key="5">
    <source>
        <dbReference type="PROSITE" id="PS50977"/>
    </source>
</evidence>
<gene>
    <name evidence="6" type="ORF">GCM10007875_01640</name>
</gene>
<dbReference type="Gene3D" id="1.10.357.10">
    <property type="entry name" value="Tetracycline Repressor, domain 2"/>
    <property type="match status" value="1"/>
</dbReference>
<keyword evidence="1" id="KW-0805">Transcription regulation</keyword>
<evidence type="ECO:0000256" key="1">
    <source>
        <dbReference type="ARBA" id="ARBA00023015"/>
    </source>
</evidence>
<reference evidence="7" key="1">
    <citation type="journal article" date="2019" name="Int. J. Syst. Evol. Microbiol.">
        <title>The Global Catalogue of Microorganisms (GCM) 10K type strain sequencing project: providing services to taxonomists for standard genome sequencing and annotation.</title>
        <authorList>
            <consortium name="The Broad Institute Genomics Platform"/>
            <consortium name="The Broad Institute Genome Sequencing Center for Infectious Disease"/>
            <person name="Wu L."/>
            <person name="Ma J."/>
        </authorList>
    </citation>
    <scope>NUCLEOTIDE SEQUENCE [LARGE SCALE GENOMIC DNA]</scope>
    <source>
        <strain evidence="7">NBRC 105857</strain>
    </source>
</reference>
<feature type="domain" description="HTH tetR-type" evidence="5">
    <location>
        <begin position="15"/>
        <end position="74"/>
    </location>
</feature>
<accession>A0ABQ5YLS6</accession>
<dbReference type="PANTHER" id="PTHR30055:SF234">
    <property type="entry name" value="HTH-TYPE TRANSCRIPTIONAL REGULATOR BETI"/>
    <property type="match status" value="1"/>
</dbReference>
<proteinExistence type="predicted"/>
<evidence type="ECO:0000256" key="4">
    <source>
        <dbReference type="PROSITE-ProRule" id="PRU00335"/>
    </source>
</evidence>
<dbReference type="PROSITE" id="PS50977">
    <property type="entry name" value="HTH_TETR_2"/>
    <property type="match status" value="1"/>
</dbReference>
<dbReference type="InterPro" id="IPR050109">
    <property type="entry name" value="HTH-type_TetR-like_transc_reg"/>
</dbReference>
<feature type="DNA-binding region" description="H-T-H motif" evidence="4">
    <location>
        <begin position="37"/>
        <end position="56"/>
    </location>
</feature>
<dbReference type="EMBL" id="BSOJ01000002">
    <property type="protein sequence ID" value="GLR25077.1"/>
    <property type="molecule type" value="Genomic_DNA"/>
</dbReference>
<keyword evidence="2 4" id="KW-0238">DNA-binding</keyword>
<evidence type="ECO:0000256" key="2">
    <source>
        <dbReference type="ARBA" id="ARBA00023125"/>
    </source>
</evidence>
<evidence type="ECO:0000256" key="3">
    <source>
        <dbReference type="ARBA" id="ARBA00023163"/>
    </source>
</evidence>
<evidence type="ECO:0000313" key="6">
    <source>
        <dbReference type="EMBL" id="GLR25077.1"/>
    </source>
</evidence>
<sequence>MAVTKKADGRVVRGKKNRELIVNALMACIREGNPSPTAQEVSERAGVGLRTVFRHFEDMETLYRELANEVSKILQPVLESPIEGKTWEEKLVHIVNRRSDMFELLLPLHQATQVHLHESPFLKQQKRFYVQMQRNLLTVLLPETLAKSGNTLEALDLLLSIETWARLRIEQGLAAPQAAQVLQNCVLTLSHAASLAPSETQLPTGSSR</sequence>
<evidence type="ECO:0000313" key="7">
    <source>
        <dbReference type="Proteomes" id="UP001156664"/>
    </source>
</evidence>
<dbReference type="Proteomes" id="UP001156664">
    <property type="component" value="Unassembled WGS sequence"/>
</dbReference>
<keyword evidence="3" id="KW-0804">Transcription</keyword>